<reference evidence="6" key="1">
    <citation type="submission" date="2019-08" db="EMBL/GenBank/DDBJ databases">
        <title>Limnoglobus roseus gen. nov., sp. nov., a novel freshwater planctomycete with a giant genome from the family Gemmataceae.</title>
        <authorList>
            <person name="Kulichevskaya I.S."/>
            <person name="Naumoff D.G."/>
            <person name="Miroshnikov K."/>
            <person name="Ivanova A."/>
            <person name="Philippov D.A."/>
            <person name="Hakobyan A."/>
            <person name="Rijpstra I.C."/>
            <person name="Sinninghe Damste J.S."/>
            <person name="Liesack W."/>
            <person name="Dedysh S.N."/>
        </authorList>
    </citation>
    <scope>NUCLEOTIDE SEQUENCE [LARGE SCALE GENOMIC DNA]</scope>
    <source>
        <strain evidence="6">PX52</strain>
    </source>
</reference>
<evidence type="ECO:0000313" key="6">
    <source>
        <dbReference type="Proteomes" id="UP000324974"/>
    </source>
</evidence>
<sequence length="96" mass="10123">MNTGTPHEPYRRAAIIINPNGLHMRPATTFAQLAAGVASDIIVWHGEKRANGKSLWDLIGLCALRGTELIVEADGPDAEVVVGQLVAILASPGDPD</sequence>
<keyword evidence="3" id="KW-0813">Transport</keyword>
<dbReference type="Gene3D" id="3.30.1340.10">
    <property type="entry name" value="HPr-like"/>
    <property type="match status" value="1"/>
</dbReference>
<dbReference type="InterPro" id="IPR035895">
    <property type="entry name" value="HPr-like_sf"/>
</dbReference>
<dbReference type="RefSeq" id="WP_149109742.1">
    <property type="nucleotide sequence ID" value="NZ_CP042425.1"/>
</dbReference>
<comment type="function">
    <text evidence="1">General (non sugar-specific) component of the phosphoenolpyruvate-dependent sugar phosphotransferase system (sugar PTS). This major carbohydrate active-transport system catalyzes the phosphorylation of incoming sugar substrates concomitantly with their translocation across the cell membrane. The phosphoryl group from phosphoenolpyruvate (PEP) is transferred to the phosphoryl carrier protein HPr by enzyme I. Phospho-HPr then transfers it to the PTS EIIA domain.</text>
</comment>
<evidence type="ECO:0000259" key="4">
    <source>
        <dbReference type="PROSITE" id="PS51350"/>
    </source>
</evidence>
<accession>A0A5C1A9K6</accession>
<dbReference type="OrthoDB" id="9809047at2"/>
<dbReference type="AlphaFoldDB" id="A0A5C1A9K6"/>
<evidence type="ECO:0000313" key="5">
    <source>
        <dbReference type="EMBL" id="QEL14883.1"/>
    </source>
</evidence>
<keyword evidence="3" id="KW-0762">Sugar transport</keyword>
<feature type="domain" description="HPr" evidence="4">
    <location>
        <begin position="9"/>
        <end position="96"/>
    </location>
</feature>
<proteinExistence type="predicted"/>
<dbReference type="PRINTS" id="PR00107">
    <property type="entry name" value="PHOSPHOCPHPR"/>
</dbReference>
<dbReference type="Proteomes" id="UP000324974">
    <property type="component" value="Chromosome"/>
</dbReference>
<evidence type="ECO:0000256" key="1">
    <source>
        <dbReference type="ARBA" id="ARBA00003681"/>
    </source>
</evidence>
<dbReference type="NCBIfam" id="TIGR01003">
    <property type="entry name" value="PTS_HPr_family"/>
    <property type="match status" value="1"/>
</dbReference>
<dbReference type="PANTHER" id="PTHR33705:SF1">
    <property type="entry name" value="PHOSPHOCARRIER PROTEIN HPR"/>
    <property type="match status" value="1"/>
</dbReference>
<dbReference type="InterPro" id="IPR050399">
    <property type="entry name" value="HPr"/>
</dbReference>
<dbReference type="PROSITE" id="PS51350">
    <property type="entry name" value="PTS_HPR_DOM"/>
    <property type="match status" value="1"/>
</dbReference>
<name>A0A5C1A9K6_9BACT</name>
<dbReference type="CDD" id="cd00367">
    <property type="entry name" value="PTS-HPr_like"/>
    <property type="match status" value="1"/>
</dbReference>
<gene>
    <name evidence="5" type="ORF">PX52LOC_01783</name>
</gene>
<dbReference type="EMBL" id="CP042425">
    <property type="protein sequence ID" value="QEL14883.1"/>
    <property type="molecule type" value="Genomic_DNA"/>
</dbReference>
<keyword evidence="6" id="KW-1185">Reference proteome</keyword>
<organism evidence="5 6">
    <name type="scientific">Limnoglobus roseus</name>
    <dbReference type="NCBI Taxonomy" id="2598579"/>
    <lineage>
        <taxon>Bacteria</taxon>
        <taxon>Pseudomonadati</taxon>
        <taxon>Planctomycetota</taxon>
        <taxon>Planctomycetia</taxon>
        <taxon>Gemmatales</taxon>
        <taxon>Gemmataceae</taxon>
        <taxon>Limnoglobus</taxon>
    </lineage>
</organism>
<dbReference type="PANTHER" id="PTHR33705">
    <property type="entry name" value="PHOSPHOCARRIER PROTEIN HPR"/>
    <property type="match status" value="1"/>
</dbReference>
<evidence type="ECO:0000256" key="3">
    <source>
        <dbReference type="ARBA" id="ARBA00022597"/>
    </source>
</evidence>
<protein>
    <recommendedName>
        <fullName evidence="2">Phosphocarrier protein HPr</fullName>
    </recommendedName>
</protein>
<dbReference type="InterPro" id="IPR000032">
    <property type="entry name" value="HPr-like"/>
</dbReference>
<dbReference type="KEGG" id="lrs:PX52LOC_01783"/>
<dbReference type="Pfam" id="PF00381">
    <property type="entry name" value="PTS-HPr"/>
    <property type="match status" value="1"/>
</dbReference>
<evidence type="ECO:0000256" key="2">
    <source>
        <dbReference type="ARBA" id="ARBA00020422"/>
    </source>
</evidence>
<dbReference type="SUPFAM" id="SSF55594">
    <property type="entry name" value="HPr-like"/>
    <property type="match status" value="1"/>
</dbReference>